<feature type="transmembrane region" description="Helical" evidence="1">
    <location>
        <begin position="92"/>
        <end position="116"/>
    </location>
</feature>
<keyword evidence="1" id="KW-0472">Membrane</keyword>
<keyword evidence="1" id="KW-1133">Transmembrane helix</keyword>
<dbReference type="EMBL" id="HBGE01019495">
    <property type="protein sequence ID" value="CAD9109577.1"/>
    <property type="molecule type" value="Transcribed_RNA"/>
</dbReference>
<evidence type="ECO:0000256" key="1">
    <source>
        <dbReference type="SAM" id="Phobius"/>
    </source>
</evidence>
<proteinExistence type="predicted"/>
<organism evidence="2">
    <name type="scientific">Alexandrium catenella</name>
    <name type="common">Red tide dinoflagellate</name>
    <name type="synonym">Gonyaulax catenella</name>
    <dbReference type="NCBI Taxonomy" id="2925"/>
    <lineage>
        <taxon>Eukaryota</taxon>
        <taxon>Sar</taxon>
        <taxon>Alveolata</taxon>
        <taxon>Dinophyceae</taxon>
        <taxon>Gonyaulacales</taxon>
        <taxon>Pyrocystaceae</taxon>
        <taxon>Alexandrium</taxon>
    </lineage>
</organism>
<reference evidence="2" key="1">
    <citation type="submission" date="2021-01" db="EMBL/GenBank/DDBJ databases">
        <authorList>
            <person name="Corre E."/>
            <person name="Pelletier E."/>
            <person name="Niang G."/>
            <person name="Scheremetjew M."/>
            <person name="Finn R."/>
            <person name="Kale V."/>
            <person name="Holt S."/>
            <person name="Cochrane G."/>
            <person name="Meng A."/>
            <person name="Brown T."/>
            <person name="Cohen L."/>
        </authorList>
    </citation>
    <scope>NUCLEOTIDE SEQUENCE</scope>
    <source>
        <strain evidence="2">OF101</strain>
    </source>
</reference>
<dbReference type="AlphaFoldDB" id="A0A7S1PZ77"/>
<gene>
    <name evidence="2" type="ORF">ACAT0790_LOCUS11688</name>
</gene>
<feature type="transmembrane region" description="Helical" evidence="1">
    <location>
        <begin position="165"/>
        <end position="189"/>
    </location>
</feature>
<protein>
    <submittedName>
        <fullName evidence="2">Uncharacterized protein</fullName>
    </submittedName>
</protein>
<accession>A0A7S1PZ77</accession>
<evidence type="ECO:0000313" key="2">
    <source>
        <dbReference type="EMBL" id="CAD9109577.1"/>
    </source>
</evidence>
<keyword evidence="1" id="KW-0812">Transmembrane</keyword>
<feature type="transmembrane region" description="Helical" evidence="1">
    <location>
        <begin position="62"/>
        <end position="80"/>
    </location>
</feature>
<sequence length="217" mass="23828">MAACVFHCLDLKIAQEWLKTCKEYSGYIVKPFQSKRLPELLKSYQRSSLSDHQMAYKEWGVIQFWVGILAAIVIFITELFGNDSNNAASRSASFVVQMTLRIILAYVFAHLSWFAVVQKKGCFCCLIACCECQPVLLVWGVLAIVWGLTSLIGALIFVGHCPLCFIGAAFAAVHAVVLTYLGVNCLHIWQLSGAEIVPPAIEVKGPEGEIVGSAQVV</sequence>
<feature type="transmembrane region" description="Helical" evidence="1">
    <location>
        <begin position="136"/>
        <end position="158"/>
    </location>
</feature>
<name>A0A7S1PZ77_ALECA</name>